<evidence type="ECO:0000256" key="2">
    <source>
        <dbReference type="SAM" id="Phobius"/>
    </source>
</evidence>
<evidence type="ECO:0000313" key="3">
    <source>
        <dbReference type="EMBL" id="MFK4265345.1"/>
    </source>
</evidence>
<reference evidence="3 4" key="1">
    <citation type="submission" date="2024-11" db="EMBL/GenBank/DDBJ databases">
        <title>The Natural Products Discovery Center: Release of the First 8490 Sequenced Strains for Exploring Actinobacteria Biosynthetic Diversity.</title>
        <authorList>
            <person name="Kalkreuter E."/>
            <person name="Kautsar S.A."/>
            <person name="Yang D."/>
            <person name="Bader C.D."/>
            <person name="Teijaro C.N."/>
            <person name="Fluegel L."/>
            <person name="Davis C.M."/>
            <person name="Simpson J.R."/>
            <person name="Lauterbach L."/>
            <person name="Steele A.D."/>
            <person name="Gui C."/>
            <person name="Meng S."/>
            <person name="Li G."/>
            <person name="Viehrig K."/>
            <person name="Ye F."/>
            <person name="Su P."/>
            <person name="Kiefer A.F."/>
            <person name="Nichols A."/>
            <person name="Cepeda A.J."/>
            <person name="Yan W."/>
            <person name="Fan B."/>
            <person name="Jiang Y."/>
            <person name="Adhikari A."/>
            <person name="Zheng C.-J."/>
            <person name="Schuster L."/>
            <person name="Cowan T.M."/>
            <person name="Smanski M.J."/>
            <person name="Chevrette M.G."/>
            <person name="De Carvalho L.P.S."/>
            <person name="Shen B."/>
        </authorList>
    </citation>
    <scope>NUCLEOTIDE SEQUENCE [LARGE SCALE GENOMIC DNA]</scope>
    <source>
        <strain evidence="3 4">NPDC020863</strain>
    </source>
</reference>
<protein>
    <recommendedName>
        <fullName evidence="5">SpdD protein</fullName>
    </recommendedName>
</protein>
<evidence type="ECO:0008006" key="5">
    <source>
        <dbReference type="Google" id="ProtNLM"/>
    </source>
</evidence>
<keyword evidence="2" id="KW-0812">Transmembrane</keyword>
<feature type="region of interest" description="Disordered" evidence="1">
    <location>
        <begin position="1"/>
        <end position="20"/>
    </location>
</feature>
<keyword evidence="2" id="KW-0472">Membrane</keyword>
<dbReference type="Proteomes" id="UP001620295">
    <property type="component" value="Unassembled WGS sequence"/>
</dbReference>
<name>A0ABW8LKV7_9ACTN</name>
<comment type="caution">
    <text evidence="3">The sequence shown here is derived from an EMBL/GenBank/DDBJ whole genome shotgun (WGS) entry which is preliminary data.</text>
</comment>
<feature type="transmembrane region" description="Helical" evidence="2">
    <location>
        <begin position="59"/>
        <end position="84"/>
    </location>
</feature>
<proteinExistence type="predicted"/>
<dbReference type="RefSeq" id="WP_404746055.1">
    <property type="nucleotide sequence ID" value="NZ_JBJDQH010000003.1"/>
</dbReference>
<evidence type="ECO:0000313" key="4">
    <source>
        <dbReference type="Proteomes" id="UP001620295"/>
    </source>
</evidence>
<gene>
    <name evidence="3" type="ORF">ACI2L5_10415</name>
</gene>
<organism evidence="3 4">
    <name type="scientific">Streptomyces milbemycinicus</name>
    <dbReference type="NCBI Taxonomy" id="476552"/>
    <lineage>
        <taxon>Bacteria</taxon>
        <taxon>Bacillati</taxon>
        <taxon>Actinomycetota</taxon>
        <taxon>Actinomycetes</taxon>
        <taxon>Kitasatosporales</taxon>
        <taxon>Streptomycetaceae</taxon>
        <taxon>Streptomyces</taxon>
    </lineage>
</organism>
<accession>A0ABW8LKV7</accession>
<sequence>MPTPQAPTTPEAAMQHPHNTIPGNVAPHIPADLYRHLDGRSVVIIQAPAPAPARSVRKWAVPLAIGLAGAAGVLGLVAAAVAVFDYAVRTAALIGSTTGPIGLGLSLKLFGSKNK</sequence>
<keyword evidence="4" id="KW-1185">Reference proteome</keyword>
<keyword evidence="2" id="KW-1133">Transmembrane helix</keyword>
<dbReference type="EMBL" id="JBJDQH010000003">
    <property type="protein sequence ID" value="MFK4265345.1"/>
    <property type="molecule type" value="Genomic_DNA"/>
</dbReference>
<evidence type="ECO:0000256" key="1">
    <source>
        <dbReference type="SAM" id="MobiDB-lite"/>
    </source>
</evidence>
<feature type="transmembrane region" description="Helical" evidence="2">
    <location>
        <begin position="90"/>
        <end position="110"/>
    </location>
</feature>